<dbReference type="KEGG" id="gms:SOIL9_70580"/>
<dbReference type="RefSeq" id="WP_162673146.1">
    <property type="nucleotide sequence ID" value="NZ_LR593886.1"/>
</dbReference>
<gene>
    <name evidence="1" type="ORF">SOIL9_70580</name>
</gene>
<reference evidence="1 2" key="1">
    <citation type="submission" date="2019-05" db="EMBL/GenBank/DDBJ databases">
        <authorList>
            <consortium name="Science for Life Laboratories"/>
        </authorList>
    </citation>
    <scope>NUCLEOTIDE SEQUENCE [LARGE SCALE GENOMIC DNA]</scope>
    <source>
        <strain evidence="1">Soil9</strain>
    </source>
</reference>
<accession>A0A6P2DL58</accession>
<evidence type="ECO:0000313" key="2">
    <source>
        <dbReference type="Proteomes" id="UP000464178"/>
    </source>
</evidence>
<dbReference type="AlphaFoldDB" id="A0A6P2DL58"/>
<proteinExistence type="predicted"/>
<name>A0A6P2DL58_9BACT</name>
<sequence length="113" mass="12978">MPLKSLTETELTVLRACLVLEREIERRPKPDEDDYWAVEDDAEEREYGPRYHPAAWFNDGRPLSPRRRVRFLRAIRRLEVRELVTCTAGEGGRLAWLKLTAAGLKSLGKSKAG</sequence>
<dbReference type="Proteomes" id="UP000464178">
    <property type="component" value="Chromosome"/>
</dbReference>
<organism evidence="1 2">
    <name type="scientific">Gemmata massiliana</name>
    <dbReference type="NCBI Taxonomy" id="1210884"/>
    <lineage>
        <taxon>Bacteria</taxon>
        <taxon>Pseudomonadati</taxon>
        <taxon>Planctomycetota</taxon>
        <taxon>Planctomycetia</taxon>
        <taxon>Gemmatales</taxon>
        <taxon>Gemmataceae</taxon>
        <taxon>Gemmata</taxon>
    </lineage>
</organism>
<protein>
    <submittedName>
        <fullName evidence="1">Uncharacterized protein</fullName>
    </submittedName>
</protein>
<keyword evidence="2" id="KW-1185">Reference proteome</keyword>
<dbReference type="EMBL" id="LR593886">
    <property type="protein sequence ID" value="VTS03812.1"/>
    <property type="molecule type" value="Genomic_DNA"/>
</dbReference>
<evidence type="ECO:0000313" key="1">
    <source>
        <dbReference type="EMBL" id="VTS03812.1"/>
    </source>
</evidence>